<reference evidence="1 2" key="1">
    <citation type="journal article" date="2004" name="Syst. Appl. Microbiol.">
        <title>Cryptoendolithic actinomycetes from antarctic sandstone rock samples: Micromonospora endolithica sp. nov. and two isolates related to Micromonospora coerulea Jensen 1932.</title>
        <authorList>
            <person name="Hirsch P."/>
            <person name="Mevs U."/>
            <person name="Kroppenstedt R.M."/>
            <person name="Schumann P."/>
            <person name="Stackebrandt E."/>
        </authorList>
    </citation>
    <scope>NUCLEOTIDE SEQUENCE [LARGE SCALE GENOMIC DNA]</scope>
    <source>
        <strain evidence="1 2">JCM 12677</strain>
    </source>
</reference>
<dbReference type="AlphaFoldDB" id="A0A3A9Z7V7"/>
<gene>
    <name evidence="1" type="ORF">D7223_19305</name>
</gene>
<organism evidence="1 2">
    <name type="scientific">Micromonospora endolithica</name>
    <dbReference type="NCBI Taxonomy" id="230091"/>
    <lineage>
        <taxon>Bacteria</taxon>
        <taxon>Bacillati</taxon>
        <taxon>Actinomycetota</taxon>
        <taxon>Actinomycetes</taxon>
        <taxon>Micromonosporales</taxon>
        <taxon>Micromonosporaceae</taxon>
        <taxon>Micromonospora</taxon>
    </lineage>
</organism>
<proteinExistence type="predicted"/>
<accession>A0A3A9Z7V7</accession>
<sequence length="98" mass="10086">MTEETLTVRPDVLRRSAGALGEDAYRLAHGLTGRPGLVVPAPEWATGAALAGLESAVHGWFGGLAARVAATGEAVRAAGTAYEAVDDRAAGRFARLSR</sequence>
<name>A0A3A9Z7V7_9ACTN</name>
<comment type="caution">
    <text evidence="1">The sequence shown here is derived from an EMBL/GenBank/DDBJ whole genome shotgun (WGS) entry which is preliminary data.</text>
</comment>
<keyword evidence="2" id="KW-1185">Reference proteome</keyword>
<dbReference type="Proteomes" id="UP000281726">
    <property type="component" value="Unassembled WGS sequence"/>
</dbReference>
<evidence type="ECO:0008006" key="3">
    <source>
        <dbReference type="Google" id="ProtNLM"/>
    </source>
</evidence>
<dbReference type="EMBL" id="RBAK01000007">
    <property type="protein sequence ID" value="RKN44405.1"/>
    <property type="molecule type" value="Genomic_DNA"/>
</dbReference>
<evidence type="ECO:0000313" key="1">
    <source>
        <dbReference type="EMBL" id="RKN44405.1"/>
    </source>
</evidence>
<dbReference type="OrthoDB" id="3403967at2"/>
<protein>
    <recommendedName>
        <fullName evidence="3">ESX-1 secretion-associated protein</fullName>
    </recommendedName>
</protein>
<evidence type="ECO:0000313" key="2">
    <source>
        <dbReference type="Proteomes" id="UP000281726"/>
    </source>
</evidence>
<dbReference type="RefSeq" id="WP_120729797.1">
    <property type="nucleotide sequence ID" value="NZ_RBAK01000007.1"/>
</dbReference>